<evidence type="ECO:0000259" key="7">
    <source>
        <dbReference type="Pfam" id="PF21981"/>
    </source>
</evidence>
<keyword evidence="4 5" id="KW-0963">Cytoplasm</keyword>
<feature type="domain" description="RecX first three-helical" evidence="8">
    <location>
        <begin position="76"/>
        <end position="115"/>
    </location>
</feature>
<dbReference type="GO" id="GO:0005737">
    <property type="term" value="C:cytoplasm"/>
    <property type="evidence" value="ECO:0007669"/>
    <property type="project" value="UniProtKB-SubCell"/>
</dbReference>
<dbReference type="OrthoDB" id="5421057at2"/>
<comment type="function">
    <text evidence="5">Modulates RecA activity.</text>
</comment>
<evidence type="ECO:0000313" key="9">
    <source>
        <dbReference type="EMBL" id="TYP77580.1"/>
    </source>
</evidence>
<dbReference type="InterPro" id="IPR053924">
    <property type="entry name" value="RecX_HTH_2nd"/>
</dbReference>
<sequence length="233" mass="27062">MNEQEQAEGAQTVRITSVEQIRKEKYRYNLFVDGSQDQPFIAVHEDIMIKFRLFKGREIHPEELKEIAEEDTKHRAYALGIQYLGHRPRTHKEMAQYLARKGIDEQAAEQAIARLKQERLVDDADYASRFAASRLRGQAKGRLLLRQELRMRGIAKETAKEATDELDAEEETSIAVRAAIKKWPYIKGEPRERRHKLMGYLLRRGFPGSVVKEAIRQAVRQSETEDEPDMLDN</sequence>
<dbReference type="HAMAP" id="MF_01114">
    <property type="entry name" value="RecX"/>
    <property type="match status" value="1"/>
</dbReference>
<evidence type="ECO:0000313" key="10">
    <source>
        <dbReference type="Proteomes" id="UP000323257"/>
    </source>
</evidence>
<protein>
    <recommendedName>
        <fullName evidence="3 5">Regulatory protein RecX</fullName>
    </recommendedName>
</protein>
<evidence type="ECO:0000259" key="6">
    <source>
        <dbReference type="Pfam" id="PF02631"/>
    </source>
</evidence>
<name>A0A5S5CGW5_9BACL</name>
<comment type="caution">
    <text evidence="9">The sequence shown here is derived from an EMBL/GenBank/DDBJ whole genome shotgun (WGS) entry which is preliminary data.</text>
</comment>
<comment type="similarity">
    <text evidence="2 5">Belongs to the RecX family.</text>
</comment>
<dbReference type="EMBL" id="VNHS01000002">
    <property type="protein sequence ID" value="TYP77580.1"/>
    <property type="molecule type" value="Genomic_DNA"/>
</dbReference>
<accession>A0A5S5CGW5</accession>
<organism evidence="9 10">
    <name type="scientific">Paenibacillus methanolicus</name>
    <dbReference type="NCBI Taxonomy" id="582686"/>
    <lineage>
        <taxon>Bacteria</taxon>
        <taxon>Bacillati</taxon>
        <taxon>Bacillota</taxon>
        <taxon>Bacilli</taxon>
        <taxon>Bacillales</taxon>
        <taxon>Paenibacillaceae</taxon>
        <taxon>Paenibacillus</taxon>
    </lineage>
</organism>
<proteinExistence type="inferred from homology"/>
<dbReference type="PANTHER" id="PTHR33602">
    <property type="entry name" value="REGULATORY PROTEIN RECX FAMILY PROTEIN"/>
    <property type="match status" value="1"/>
</dbReference>
<dbReference type="InterPro" id="IPR053926">
    <property type="entry name" value="RecX_HTH_1st"/>
</dbReference>
<dbReference type="GO" id="GO:0006282">
    <property type="term" value="P:regulation of DNA repair"/>
    <property type="evidence" value="ECO:0007669"/>
    <property type="project" value="UniProtKB-UniRule"/>
</dbReference>
<reference evidence="9 10" key="1">
    <citation type="submission" date="2019-07" db="EMBL/GenBank/DDBJ databases">
        <title>Genomic Encyclopedia of Type Strains, Phase III (KMG-III): the genomes of soil and plant-associated and newly described type strains.</title>
        <authorList>
            <person name="Whitman W."/>
        </authorList>
    </citation>
    <scope>NUCLEOTIDE SEQUENCE [LARGE SCALE GENOMIC DNA]</scope>
    <source>
        <strain evidence="9 10">BL24</strain>
    </source>
</reference>
<dbReference type="InterPro" id="IPR003783">
    <property type="entry name" value="Regulatory_RecX"/>
</dbReference>
<gene>
    <name evidence="5" type="primary">recX</name>
    <name evidence="9" type="ORF">BCM02_102141</name>
</gene>
<dbReference type="AlphaFoldDB" id="A0A5S5CGW5"/>
<dbReference type="Proteomes" id="UP000323257">
    <property type="component" value="Unassembled WGS sequence"/>
</dbReference>
<feature type="domain" description="RecX second three-helical" evidence="6">
    <location>
        <begin position="122"/>
        <end position="162"/>
    </location>
</feature>
<evidence type="ECO:0000256" key="1">
    <source>
        <dbReference type="ARBA" id="ARBA00004496"/>
    </source>
</evidence>
<evidence type="ECO:0000259" key="8">
    <source>
        <dbReference type="Pfam" id="PF21982"/>
    </source>
</evidence>
<comment type="subcellular location">
    <subcellularLocation>
        <location evidence="1 5">Cytoplasm</location>
    </subcellularLocation>
</comment>
<dbReference type="Pfam" id="PF21981">
    <property type="entry name" value="RecX_HTH3"/>
    <property type="match status" value="1"/>
</dbReference>
<dbReference type="Pfam" id="PF02631">
    <property type="entry name" value="RecX_HTH2"/>
    <property type="match status" value="1"/>
</dbReference>
<dbReference type="PANTHER" id="PTHR33602:SF1">
    <property type="entry name" value="REGULATORY PROTEIN RECX FAMILY PROTEIN"/>
    <property type="match status" value="1"/>
</dbReference>
<feature type="domain" description="RecX third three-helical" evidence="7">
    <location>
        <begin position="169"/>
        <end position="215"/>
    </location>
</feature>
<dbReference type="InterPro" id="IPR036388">
    <property type="entry name" value="WH-like_DNA-bd_sf"/>
</dbReference>
<evidence type="ECO:0000256" key="2">
    <source>
        <dbReference type="ARBA" id="ARBA00009695"/>
    </source>
</evidence>
<evidence type="ECO:0000256" key="4">
    <source>
        <dbReference type="ARBA" id="ARBA00022490"/>
    </source>
</evidence>
<evidence type="ECO:0000256" key="5">
    <source>
        <dbReference type="HAMAP-Rule" id="MF_01114"/>
    </source>
</evidence>
<dbReference type="Gene3D" id="1.10.10.10">
    <property type="entry name" value="Winged helix-like DNA-binding domain superfamily/Winged helix DNA-binding domain"/>
    <property type="match status" value="3"/>
</dbReference>
<evidence type="ECO:0000256" key="3">
    <source>
        <dbReference type="ARBA" id="ARBA00018111"/>
    </source>
</evidence>
<dbReference type="RefSeq" id="WP_148928083.1">
    <property type="nucleotide sequence ID" value="NZ_VNHS01000002.1"/>
</dbReference>
<keyword evidence="10" id="KW-1185">Reference proteome</keyword>
<dbReference type="Pfam" id="PF21982">
    <property type="entry name" value="RecX_HTH1"/>
    <property type="match status" value="1"/>
</dbReference>
<dbReference type="InterPro" id="IPR053925">
    <property type="entry name" value="RecX_HTH_3rd"/>
</dbReference>